<dbReference type="EC" id="2.6.1.-" evidence="6"/>
<dbReference type="InterPro" id="IPR004838">
    <property type="entry name" value="NHTrfase_class1_PyrdxlP-BS"/>
</dbReference>
<dbReference type="PANTHER" id="PTHR46383:SF1">
    <property type="entry name" value="ASPARTATE AMINOTRANSFERASE"/>
    <property type="match status" value="1"/>
</dbReference>
<comment type="cofactor">
    <cofactor evidence="1 6">
        <name>pyridoxal 5'-phosphate</name>
        <dbReference type="ChEBI" id="CHEBI:597326"/>
    </cofactor>
</comment>
<dbReference type="Gene3D" id="3.90.1150.10">
    <property type="entry name" value="Aspartate Aminotransferase, domain 1"/>
    <property type="match status" value="1"/>
</dbReference>
<evidence type="ECO:0000256" key="3">
    <source>
        <dbReference type="ARBA" id="ARBA00022576"/>
    </source>
</evidence>
<dbReference type="InterPro" id="IPR004839">
    <property type="entry name" value="Aminotransferase_I/II_large"/>
</dbReference>
<dbReference type="Proteomes" id="UP000003645">
    <property type="component" value="Chromosome"/>
</dbReference>
<dbReference type="RefSeq" id="WP_006500442.1">
    <property type="nucleotide sequence ID" value="NZ_CP011013.1"/>
</dbReference>
<dbReference type="InterPro" id="IPR050596">
    <property type="entry name" value="AspAT/PAT-like"/>
</dbReference>
<evidence type="ECO:0000256" key="4">
    <source>
        <dbReference type="ARBA" id="ARBA00022679"/>
    </source>
</evidence>
<reference evidence="8 9" key="1">
    <citation type="journal article" date="2012" name="J. Bacteriol.">
        <title>Genome sequence of Lactobacillus mucosae LM1, isolated from piglet feces.</title>
        <authorList>
            <person name="Lee J.H."/>
            <person name="Valeriano V.D."/>
            <person name="Shin Y.R."/>
            <person name="Chae J.P."/>
            <person name="Kim G.B."/>
            <person name="Ham J.S."/>
            <person name="Chun J."/>
            <person name="Kang D.K."/>
        </authorList>
    </citation>
    <scope>NUCLEOTIDE SEQUENCE [LARGE SCALE GENOMIC DNA]</scope>
    <source>
        <strain evidence="8 9">LM1</strain>
    </source>
</reference>
<proteinExistence type="inferred from homology"/>
<dbReference type="PANTHER" id="PTHR46383">
    <property type="entry name" value="ASPARTATE AMINOTRANSFERASE"/>
    <property type="match status" value="1"/>
</dbReference>
<evidence type="ECO:0000256" key="5">
    <source>
        <dbReference type="ARBA" id="ARBA00022898"/>
    </source>
</evidence>
<evidence type="ECO:0000256" key="6">
    <source>
        <dbReference type="RuleBase" id="RU000481"/>
    </source>
</evidence>
<dbReference type="Gene3D" id="3.40.640.10">
    <property type="entry name" value="Type I PLP-dependent aspartate aminotransferase-like (Major domain)"/>
    <property type="match status" value="1"/>
</dbReference>
<dbReference type="PRINTS" id="PR00753">
    <property type="entry name" value="ACCSYNTHASE"/>
</dbReference>
<evidence type="ECO:0000313" key="8">
    <source>
        <dbReference type="EMBL" id="AJT51144.1"/>
    </source>
</evidence>
<dbReference type="FunFam" id="3.40.640.10:FF:000033">
    <property type="entry name" value="Aspartate aminotransferase"/>
    <property type="match status" value="1"/>
</dbReference>
<dbReference type="KEGG" id="lmu:LBLM1_09345"/>
<gene>
    <name evidence="8" type="ORF">LBLM1_09345</name>
</gene>
<dbReference type="InterPro" id="IPR015421">
    <property type="entry name" value="PyrdxlP-dep_Trfase_major"/>
</dbReference>
<keyword evidence="5" id="KW-0663">Pyridoxal phosphate</keyword>
<protein>
    <recommendedName>
        <fullName evidence="6">Aminotransferase</fullName>
        <ecNumber evidence="6">2.6.1.-</ecNumber>
    </recommendedName>
</protein>
<dbReference type="GO" id="GO:0030170">
    <property type="term" value="F:pyridoxal phosphate binding"/>
    <property type="evidence" value="ECO:0007669"/>
    <property type="project" value="InterPro"/>
</dbReference>
<organism evidence="8 9">
    <name type="scientific">Limosilactobacillus mucosae LM1</name>
    <dbReference type="NCBI Taxonomy" id="1130798"/>
    <lineage>
        <taxon>Bacteria</taxon>
        <taxon>Bacillati</taxon>
        <taxon>Bacillota</taxon>
        <taxon>Bacilli</taxon>
        <taxon>Lactobacillales</taxon>
        <taxon>Lactobacillaceae</taxon>
        <taxon>Limosilactobacillus</taxon>
    </lineage>
</organism>
<comment type="similarity">
    <text evidence="2 6">Belongs to the class-I pyridoxal-phosphate-dependent aminotransferase family.</text>
</comment>
<dbReference type="HOGENOM" id="CLU_017584_4_3_9"/>
<dbReference type="STRING" id="1130798.LBLM1_09345"/>
<accession>A0A0D4CM61</accession>
<feature type="domain" description="Aminotransferase class I/classII large" evidence="7">
    <location>
        <begin position="31"/>
        <end position="386"/>
    </location>
</feature>
<dbReference type="Pfam" id="PF00155">
    <property type="entry name" value="Aminotran_1_2"/>
    <property type="match status" value="1"/>
</dbReference>
<dbReference type="OrthoDB" id="9802328at2"/>
<dbReference type="EMBL" id="CP011013">
    <property type="protein sequence ID" value="AJT51144.1"/>
    <property type="molecule type" value="Genomic_DNA"/>
</dbReference>
<dbReference type="PROSITE" id="PS00105">
    <property type="entry name" value="AA_TRANSFER_CLASS_1"/>
    <property type="match status" value="1"/>
</dbReference>
<keyword evidence="9" id="KW-1185">Reference proteome</keyword>
<dbReference type="InterPro" id="IPR015422">
    <property type="entry name" value="PyrdxlP-dep_Trfase_small"/>
</dbReference>
<evidence type="ECO:0000313" key="9">
    <source>
        <dbReference type="Proteomes" id="UP000003645"/>
    </source>
</evidence>
<evidence type="ECO:0000256" key="1">
    <source>
        <dbReference type="ARBA" id="ARBA00001933"/>
    </source>
</evidence>
<dbReference type="AlphaFoldDB" id="A0A0D4CM61"/>
<sequence length="395" mass="42546">MEISERVSNIQPSATLALSGKAKAMKAQGIDVLNLSIGQPDFNTPKHIGQAAIKAIESGKVDFYTAAVGIEPLRKAIADKENADHGTDFTADNVVVMNGAKMTLYALGQALFDEGDEVLIPLPYWVTYGEQVKLAGAKPVFVKPAAGRLTVVPEELEAARTPKTKAMILNTPNNPSGAVYTREQLQAIGDWAVEHDVIVIADDIYGKLVYNGTKFVSLLDLSPAIRKQTILVNGMSKTYSMTGWRVGYAIADEQVVKGLKTFLSHAAGNMAAVSQYAALAAVTGDQTCVEEMRATYEERINTLYPLLNEIPGFKLDVKPAGAFYAFPDVSEAVKLAGFASTDEFVSALLDEAHVAVVPGAAFGMDDHVRISYATSMDVLKEAVQRIQAFMADHQK</sequence>
<dbReference type="GO" id="GO:0006520">
    <property type="term" value="P:amino acid metabolic process"/>
    <property type="evidence" value="ECO:0007669"/>
    <property type="project" value="InterPro"/>
</dbReference>
<dbReference type="CDD" id="cd00609">
    <property type="entry name" value="AAT_like"/>
    <property type="match status" value="1"/>
</dbReference>
<evidence type="ECO:0000259" key="7">
    <source>
        <dbReference type="Pfam" id="PF00155"/>
    </source>
</evidence>
<dbReference type="InterPro" id="IPR015424">
    <property type="entry name" value="PyrdxlP-dep_Trfase"/>
</dbReference>
<keyword evidence="3 6" id="KW-0032">Aminotransferase</keyword>
<name>A0A0D4CM61_LIMMU</name>
<dbReference type="GO" id="GO:0008483">
    <property type="term" value="F:transaminase activity"/>
    <property type="evidence" value="ECO:0007669"/>
    <property type="project" value="UniProtKB-KW"/>
</dbReference>
<dbReference type="SUPFAM" id="SSF53383">
    <property type="entry name" value="PLP-dependent transferases"/>
    <property type="match status" value="1"/>
</dbReference>
<evidence type="ECO:0000256" key="2">
    <source>
        <dbReference type="ARBA" id="ARBA00007441"/>
    </source>
</evidence>
<keyword evidence="4 6" id="KW-0808">Transferase</keyword>